<dbReference type="AlphaFoldDB" id="A0A0B4FFG1"/>
<dbReference type="Pfam" id="PF00082">
    <property type="entry name" value="Peptidase_S8"/>
    <property type="match status" value="1"/>
</dbReference>
<keyword evidence="5 6" id="KW-0720">Serine protease</keyword>
<feature type="domain" description="Peptidase S8/S53" evidence="10">
    <location>
        <begin position="153"/>
        <end position="406"/>
    </location>
</feature>
<keyword evidence="13" id="KW-1185">Reference proteome</keyword>
<sequence>MVRPWSSAFVWLAAACLSTWAATDQVETASNIVADALIIECEGNELQSLTDAVQAKGGEVRQTFNSQFFRGISVRLANVRSDEDKEALMDRFKSFTTWPVPEIGQPDEGEAKQQPGRNKRRHLGNRDSGDAMDGSWHLAMTQIDKLHKEGFTGNGIRAAIVDTGVNYTHEAFGACTAVGPNCRIVTGDNFAWEGQKGDPMDCNGHGTALAGILGGYDAGKYVGVAPNATLMAYRILDCKGKGSADSAMKGWEKAALDGAQIIVSAFGGETNSGRDPLAMMVSRIAATGIICVGPAGNSPENGAFNSVSPSAGRGVISVGSFSRSFNIQDQSSYGPTWDLDIKPSLGAPGADVPTPKVGGGYGLSSGTSIASPFAAGVAAVVAEALGKNLDWATMASRLVSTAKPQQDASGTGLVTVAQQGGGLISAWDAAHATTLVQPSHLAFNDTDHRVGTIRLSITNTAQSEVTYRLSPLHATTLYAAKRNSFDLDPMKLEPVQAIADIKLSQSSLTLQPGESGTIDVSATDPSGLDPIRLPIWSGWISINGSDSTVLTIPFLGLAGSLHSAAREYPPFPDLKHFVATDGTQHLAKSETFVFRDPTNGQRPGSSKFIKKKYAGEDVNALVFELHLGIGSPRVRLDIVPEILCSDVDPSISNPRVPEMSKYCVPDSLVTEFAGVVSIGQVPGFPFNFPIRNPGRFVGRWNGEIAYGKYAPPSRYRVALSTLAPFGDAANESDWQTGFSDAFSMAYEHNII</sequence>
<dbReference type="InterPro" id="IPR023827">
    <property type="entry name" value="Peptidase_S8_Asp-AS"/>
</dbReference>
<dbReference type="CDD" id="cd07489">
    <property type="entry name" value="Peptidases_S8_5"/>
    <property type="match status" value="1"/>
</dbReference>
<feature type="signal peptide" evidence="9">
    <location>
        <begin position="1"/>
        <end position="21"/>
    </location>
</feature>
<organism evidence="12 13">
    <name type="scientific">Metarhizium anisopliae (strain ARSEF 549)</name>
    <dbReference type="NCBI Taxonomy" id="3151832"/>
    <lineage>
        <taxon>Eukaryota</taxon>
        <taxon>Fungi</taxon>
        <taxon>Dikarya</taxon>
        <taxon>Ascomycota</taxon>
        <taxon>Pezizomycotina</taxon>
        <taxon>Sordariomycetes</taxon>
        <taxon>Hypocreomycetidae</taxon>
        <taxon>Hypocreales</taxon>
        <taxon>Clavicipitaceae</taxon>
        <taxon>Metarhizium</taxon>
    </lineage>
</organism>
<reference evidence="12 13" key="1">
    <citation type="journal article" date="2014" name="Proc. Natl. Acad. Sci. U.S.A.">
        <title>Trajectory and genomic determinants of fungal-pathogen speciation and host adaptation.</title>
        <authorList>
            <person name="Hu X."/>
            <person name="Xiao G."/>
            <person name="Zheng P."/>
            <person name="Shang Y."/>
            <person name="Su Y."/>
            <person name="Zhang X."/>
            <person name="Liu X."/>
            <person name="Zhan S."/>
            <person name="St Leger R.J."/>
            <person name="Wang C."/>
        </authorList>
    </citation>
    <scope>NUCLEOTIDE SEQUENCE [LARGE SCALE GENOMIC DNA]</scope>
    <source>
        <strain evidence="12 13">ARSEF 549</strain>
    </source>
</reference>
<dbReference type="PROSITE" id="PS51257">
    <property type="entry name" value="PROKAR_LIPOPROTEIN"/>
    <property type="match status" value="1"/>
</dbReference>
<evidence type="ECO:0000256" key="6">
    <source>
        <dbReference type="PROSITE-ProRule" id="PRU01240"/>
    </source>
</evidence>
<dbReference type="PRINTS" id="PR00723">
    <property type="entry name" value="SUBTILISIN"/>
</dbReference>
<gene>
    <name evidence="12" type="ORF">MAN_06710</name>
</gene>
<dbReference type="Pfam" id="PF06280">
    <property type="entry name" value="fn3_5"/>
    <property type="match status" value="1"/>
</dbReference>
<evidence type="ECO:0000259" key="10">
    <source>
        <dbReference type="Pfam" id="PF00082"/>
    </source>
</evidence>
<evidence type="ECO:0000256" key="8">
    <source>
        <dbReference type="SAM" id="MobiDB-lite"/>
    </source>
</evidence>
<dbReference type="EMBL" id="AZNF01000008">
    <property type="protein sequence ID" value="KID64536.1"/>
    <property type="molecule type" value="Genomic_DNA"/>
</dbReference>
<evidence type="ECO:0000259" key="11">
    <source>
        <dbReference type="Pfam" id="PF06280"/>
    </source>
</evidence>
<dbReference type="InterPro" id="IPR000209">
    <property type="entry name" value="Peptidase_S8/S53_dom"/>
</dbReference>
<dbReference type="OrthoDB" id="10256524at2759"/>
<feature type="active site" description="Charge relay system" evidence="6">
    <location>
        <position position="205"/>
    </location>
</feature>
<dbReference type="PANTHER" id="PTHR43806:SF66">
    <property type="entry name" value="SERIN ENDOPEPTIDASE"/>
    <property type="match status" value="1"/>
</dbReference>
<feature type="active site" description="Charge relay system" evidence="6">
    <location>
        <position position="368"/>
    </location>
</feature>
<dbReference type="InterPro" id="IPR050131">
    <property type="entry name" value="Peptidase_S8_subtilisin-like"/>
</dbReference>
<evidence type="ECO:0000313" key="13">
    <source>
        <dbReference type="Proteomes" id="UP000031186"/>
    </source>
</evidence>
<protein>
    <submittedName>
        <fullName evidence="12">Subtilisin-like serine protease PR1C</fullName>
    </submittedName>
</protein>
<dbReference type="GO" id="GO:0004252">
    <property type="term" value="F:serine-type endopeptidase activity"/>
    <property type="evidence" value="ECO:0007669"/>
    <property type="project" value="UniProtKB-UniRule"/>
</dbReference>
<dbReference type="PROSITE" id="PS00136">
    <property type="entry name" value="SUBTILASE_ASP"/>
    <property type="match status" value="1"/>
</dbReference>
<feature type="domain" description="C5a peptidase/Subtilisin-like protease SBT2-like Fn3-like" evidence="11">
    <location>
        <begin position="442"/>
        <end position="555"/>
    </location>
</feature>
<keyword evidence="3 9" id="KW-0732">Signal</keyword>
<dbReference type="PANTHER" id="PTHR43806">
    <property type="entry name" value="PEPTIDASE S8"/>
    <property type="match status" value="1"/>
</dbReference>
<dbReference type="InterPro" id="IPR015500">
    <property type="entry name" value="Peptidase_S8_subtilisin-rel"/>
</dbReference>
<dbReference type="PROSITE" id="PS00138">
    <property type="entry name" value="SUBTILASE_SER"/>
    <property type="match status" value="1"/>
</dbReference>
<feature type="non-terminal residue" evidence="12">
    <location>
        <position position="1"/>
    </location>
</feature>
<keyword evidence="4 6" id="KW-0378">Hydrolase</keyword>
<name>A0A0B4FFG1_METAF</name>
<dbReference type="HOGENOM" id="CLU_003559_3_2_1"/>
<evidence type="ECO:0000256" key="1">
    <source>
        <dbReference type="ARBA" id="ARBA00011073"/>
    </source>
</evidence>
<comment type="caution">
    <text evidence="12">The sequence shown here is derived from an EMBL/GenBank/DDBJ whole genome shotgun (WGS) entry which is preliminary data.</text>
</comment>
<dbReference type="VEuPathDB" id="FungiDB:MAN_06710"/>
<dbReference type="InterPro" id="IPR036852">
    <property type="entry name" value="Peptidase_S8/S53_dom_sf"/>
</dbReference>
<comment type="similarity">
    <text evidence="1 6 7">Belongs to the peptidase S8 family.</text>
</comment>
<dbReference type="SUPFAM" id="SSF52743">
    <property type="entry name" value="Subtilisin-like"/>
    <property type="match status" value="1"/>
</dbReference>
<evidence type="ECO:0000313" key="12">
    <source>
        <dbReference type="EMBL" id="KID64536.1"/>
    </source>
</evidence>
<dbReference type="GO" id="GO:0016020">
    <property type="term" value="C:membrane"/>
    <property type="evidence" value="ECO:0007669"/>
    <property type="project" value="InterPro"/>
</dbReference>
<dbReference type="Proteomes" id="UP000031186">
    <property type="component" value="Unassembled WGS sequence"/>
</dbReference>
<dbReference type="InterPro" id="IPR010435">
    <property type="entry name" value="C5a/SBT2-like_Fn3"/>
</dbReference>
<evidence type="ECO:0000256" key="5">
    <source>
        <dbReference type="ARBA" id="ARBA00022825"/>
    </source>
</evidence>
<feature type="region of interest" description="Disordered" evidence="8">
    <location>
        <begin position="99"/>
        <end position="133"/>
    </location>
</feature>
<dbReference type="InterPro" id="IPR034187">
    <property type="entry name" value="Peptidases_S8_5"/>
</dbReference>
<proteinExistence type="inferred from homology"/>
<dbReference type="Gene3D" id="3.40.50.200">
    <property type="entry name" value="Peptidase S8/S53 domain"/>
    <property type="match status" value="1"/>
</dbReference>
<evidence type="ECO:0000256" key="7">
    <source>
        <dbReference type="RuleBase" id="RU003355"/>
    </source>
</evidence>
<feature type="active site" description="Charge relay system" evidence="6">
    <location>
        <position position="162"/>
    </location>
</feature>
<accession>A0A0B4FFG1</accession>
<evidence type="ECO:0000256" key="3">
    <source>
        <dbReference type="ARBA" id="ARBA00022729"/>
    </source>
</evidence>
<dbReference type="GO" id="GO:0006508">
    <property type="term" value="P:proteolysis"/>
    <property type="evidence" value="ECO:0007669"/>
    <property type="project" value="UniProtKB-KW"/>
</dbReference>
<feature type="chain" id="PRO_5002088342" evidence="9">
    <location>
        <begin position="22"/>
        <end position="751"/>
    </location>
</feature>
<evidence type="ECO:0000256" key="4">
    <source>
        <dbReference type="ARBA" id="ARBA00022801"/>
    </source>
</evidence>
<dbReference type="InterPro" id="IPR023828">
    <property type="entry name" value="Peptidase_S8_Ser-AS"/>
</dbReference>
<keyword evidence="2 6" id="KW-0645">Protease</keyword>
<dbReference type="PROSITE" id="PS51892">
    <property type="entry name" value="SUBTILASE"/>
    <property type="match status" value="1"/>
</dbReference>
<evidence type="ECO:0000256" key="2">
    <source>
        <dbReference type="ARBA" id="ARBA00022670"/>
    </source>
</evidence>
<evidence type="ECO:0000256" key="9">
    <source>
        <dbReference type="SAM" id="SignalP"/>
    </source>
</evidence>